<evidence type="ECO:0000313" key="4">
    <source>
        <dbReference type="WBParaSite" id="scaffold18240_cov179.g18850"/>
    </source>
</evidence>
<dbReference type="GO" id="GO:0020037">
    <property type="term" value="F:heme binding"/>
    <property type="evidence" value="ECO:0007669"/>
    <property type="project" value="InterPro"/>
</dbReference>
<keyword evidence="1" id="KW-0575">Peroxidase</keyword>
<dbReference type="PRINTS" id="PR00457">
    <property type="entry name" value="ANPEROXIDASE"/>
</dbReference>
<dbReference type="Pfam" id="PF03098">
    <property type="entry name" value="An_peroxidase"/>
    <property type="match status" value="3"/>
</dbReference>
<dbReference type="WBParaSite" id="scaffold18240_cov179.g18850">
    <property type="protein sequence ID" value="scaffold18240_cov179.g18850"/>
    <property type="gene ID" value="scaffold18240_cov179.g18850"/>
</dbReference>
<dbReference type="PROSITE" id="PS50292">
    <property type="entry name" value="PEROXIDASE_3"/>
    <property type="match status" value="2"/>
</dbReference>
<dbReference type="Gene3D" id="1.10.640.10">
    <property type="entry name" value="Haem peroxidase domain superfamily, animal type"/>
    <property type="match status" value="4"/>
</dbReference>
<dbReference type="GO" id="GO:0004601">
    <property type="term" value="F:peroxidase activity"/>
    <property type="evidence" value="ECO:0007669"/>
    <property type="project" value="UniProtKB-KW"/>
</dbReference>
<dbReference type="InterPro" id="IPR010255">
    <property type="entry name" value="Haem_peroxidase_sf"/>
</dbReference>
<name>A0A915LSS1_MELJA</name>
<protein>
    <submittedName>
        <fullName evidence="4">Peroxidasin</fullName>
    </submittedName>
</protein>
<dbReference type="GO" id="GO:0006979">
    <property type="term" value="P:response to oxidative stress"/>
    <property type="evidence" value="ECO:0007669"/>
    <property type="project" value="InterPro"/>
</dbReference>
<feature type="region of interest" description="Disordered" evidence="2">
    <location>
        <begin position="158"/>
        <end position="178"/>
    </location>
</feature>
<dbReference type="PANTHER" id="PTHR11475">
    <property type="entry name" value="OXIDASE/PEROXIDASE"/>
    <property type="match status" value="1"/>
</dbReference>
<sequence length="1331" mass="150135">MVREISKLLGDKGLQNAAIVAKSEIDQLFNSTENRLFRDFKATNFLFSTMAWNELWRYDRHIKTLSYSALASTAATRFLSNNSLINVDQVRVGLADMSLQKTVLEQHCPTNGISECVPGKYRSYSGHCNNVREPLWGAAYEPLKRLKPAVYADGIEKPRQLSNSQGNPPLPSPRLISNKLLNGSTASTKSQKHSCSLLLAQWAQFIYEDIARIGTNRIFSSESSRNSASIPMPCCAEQHPECLPIITDTDDLPYRARGQCLPYARSMAAPRLNCSLGPREQANLVSSFIDGSHIYGSNEDETSTLRTFSNGLMKTNPQPSRQDLLPPDLDNIVCQSTSSFRPCFLSASRMTNLLPTAAALHTIWVRQHNRLARNLKKTNPGTLNEYASSAGLFFFSLFPGTLGFTDSKGEISQQRAIGNLFNDPSSIYQKGRLEGTIRTLLHEPISRLNTPHIDVEFRDKFMRGPDKYGVDLAAMIIQMGRDHGLDSFTSWRKLCGLSRPTSFTELPDIFLPESPLEEFKSIYPHVDDIDLFVGGLAERPLPGAFLGPTFSCIIERQFERLRHGDRFWYENFFEPSAFTLKQLSTIRESTMAGVICDNTDDIGMIQPNVFQQADNYLNCPIDCNTTSIIPRLNLNHWRDEEHRSQLPITKETLEKAVRLGAEQFRRLQEAENGRLNRQPRPATGDLHQIPSALFTHASLMAPKRESLDIALTAGILSETTKILIRGVALNVSERLPSELSVETLQRLLPEVDVSRVVGNFTALVGGHTQNRKECLPKPLPCDHTAIYRTFSGWCNNLQFPHFGNAFEPLRRILDPVYDDGFDLPRTKGRNGRSLPSARHVSNLVHLEALPENESESRFHVKFSHMVMQFGQILDHDMTHSPVARVHCFPIQIDPSDPHFPGRHSDGSPRCMPFTRSLLGQLTLGYRNQLNQLTSFLDASYIYGSTECEANALRLFNRGRMNFTNLGYNKQETRRILIAKLQHVVYNEWLPVVLGCELMARYDLMPRKSGYYEGYDPNCDASISQEFATAAMRFGHTLIRNVFPRMNSSYNHGWEGVKLETTFNNASPIYDENNGHMESILMGLLGSAGMDYDRFIVDAVRNHLFQRPGGPLTGLDLPAVNIQRGRDHGIPPYNSYRQICGFERASNFEDLLDTMDEAAVNALKAAYASVDDVDLFPGIMSEKPLKGALVGPMLAWQLAEIRTTTLSRMICESSEYAHRIQPNAFLLPDELVNAPIKCSELPATNLYEWLDRNFCVVDQRVINMGKNRRITPCVTCTCTAEGPECHSITIERCEELFEDYLLNEIKKDTVCVIQCARAIHEYEKRAESRRRK</sequence>
<evidence type="ECO:0000313" key="3">
    <source>
        <dbReference type="Proteomes" id="UP000887561"/>
    </source>
</evidence>
<evidence type="ECO:0000256" key="2">
    <source>
        <dbReference type="SAM" id="MobiDB-lite"/>
    </source>
</evidence>
<dbReference type="InterPro" id="IPR037120">
    <property type="entry name" value="Haem_peroxidase_sf_animal"/>
</dbReference>
<proteinExistence type="predicted"/>
<organism evidence="3 4">
    <name type="scientific">Meloidogyne javanica</name>
    <name type="common">Root-knot nematode worm</name>
    <dbReference type="NCBI Taxonomy" id="6303"/>
    <lineage>
        <taxon>Eukaryota</taxon>
        <taxon>Metazoa</taxon>
        <taxon>Ecdysozoa</taxon>
        <taxon>Nematoda</taxon>
        <taxon>Chromadorea</taxon>
        <taxon>Rhabditida</taxon>
        <taxon>Tylenchina</taxon>
        <taxon>Tylenchomorpha</taxon>
        <taxon>Tylenchoidea</taxon>
        <taxon>Meloidogynidae</taxon>
        <taxon>Meloidogyninae</taxon>
        <taxon>Meloidogyne</taxon>
        <taxon>Meloidogyne incognita group</taxon>
    </lineage>
</organism>
<dbReference type="InterPro" id="IPR019791">
    <property type="entry name" value="Haem_peroxidase_animal"/>
</dbReference>
<reference evidence="4" key="1">
    <citation type="submission" date="2022-11" db="UniProtKB">
        <authorList>
            <consortium name="WormBaseParasite"/>
        </authorList>
    </citation>
    <scope>IDENTIFICATION</scope>
</reference>
<dbReference type="PANTHER" id="PTHR11475:SF131">
    <property type="entry name" value="PEROXIDASE"/>
    <property type="match status" value="1"/>
</dbReference>
<accession>A0A915LSS1</accession>
<keyword evidence="1" id="KW-0560">Oxidoreductase</keyword>
<dbReference type="Proteomes" id="UP000887561">
    <property type="component" value="Unplaced"/>
</dbReference>
<evidence type="ECO:0000256" key="1">
    <source>
        <dbReference type="ARBA" id="ARBA00022559"/>
    </source>
</evidence>
<keyword evidence="3" id="KW-1185">Reference proteome</keyword>
<dbReference type="SUPFAM" id="SSF48113">
    <property type="entry name" value="Heme-dependent peroxidases"/>
    <property type="match status" value="2"/>
</dbReference>